<dbReference type="EMBL" id="WQMT02000009">
    <property type="protein sequence ID" value="KAG9219096.1"/>
    <property type="molecule type" value="Genomic_DNA"/>
</dbReference>
<proteinExistence type="predicted"/>
<gene>
    <name evidence="1" type="ORF">CCMSSC00406_0001506</name>
</gene>
<keyword evidence="2" id="KW-1185">Reference proteome</keyword>
<dbReference type="Proteomes" id="UP000824881">
    <property type="component" value="Unassembled WGS sequence"/>
</dbReference>
<sequence length="869" mass="97213">MADDDKAHTAISFHEAAVTAIEAQKERLVRQVTLLQSKRAYHLSAIRYYKGLITLARRLPPEVLTYIFQICIDLGYPRTPLNVSGVCSEWRKAALAPTLWSNIVVDPDSEERSLQRRIKFRLDRSGLAPLSISLSLSRSAVFMNVLAMLMQHTHRWASLYLTAESLQEVDHFLGLFGRASFPLLSNIGLRLPFTGGEVPLGVDLQELPLAFGDAPRLNRLSFHATIPQSGLFYESLSSLKITSLILTTTPRHHDVELLRLFESLPLLQTLILKSKISIVDGDIGTTVEPVHLSQLRKLDITGEMEMLNLLPFIQTETLSHLHLRAVVHVSGEEQVQDSLADCLRSFIATQGHTLEYLELHGFYLSAAHMSSYFTHLPNLMELQLHDSDISDEAIRLFSGPDACCPKLSKLDFRWCGQVTGKAMVSMVQNRLRGSHNLHAINEVTLIHCSFVQEADVLDLAALTICRLLGKPDDYCHRTQELKDILKEKGPISPDPKLRKSKHAPQGSPDNAVSKEYVKEGYVILGHINTLLRMLANVRKPYLNMDTRAMSLGRSSPRILDLSGSEPDQLLSGVRYLTNEERDQIDLQARVILTRCADRVKEMEALERRRVELVASRVNPLTKLLPARLRQTTETVSSDFIAAHHASITWYLNRMLTMAGQIQKELQEERIKRQSERTRTLGSGAAKEASSLSMGELAFVGGPRSDVSSLSKEGGSWLGNASSTLIAATIGAPSPTGDLRSNPAVRLSTPLPSEEDDEDDEIELSASQIMQFETENANILRNVQDTLESVQQAESRLVDISALQMELVTHLTRQTELTDQLYEDAIATTVMVDKGNEQLREARRRAKDSRLFILMFLVGASLSLLFLHYY</sequence>
<evidence type="ECO:0000313" key="1">
    <source>
        <dbReference type="EMBL" id="KAG9219096.1"/>
    </source>
</evidence>
<organism evidence="1 2">
    <name type="scientific">Pleurotus cornucopiae</name>
    <name type="common">Cornucopia mushroom</name>
    <dbReference type="NCBI Taxonomy" id="5321"/>
    <lineage>
        <taxon>Eukaryota</taxon>
        <taxon>Fungi</taxon>
        <taxon>Dikarya</taxon>
        <taxon>Basidiomycota</taxon>
        <taxon>Agaricomycotina</taxon>
        <taxon>Agaricomycetes</taxon>
        <taxon>Agaricomycetidae</taxon>
        <taxon>Agaricales</taxon>
        <taxon>Pleurotineae</taxon>
        <taxon>Pleurotaceae</taxon>
        <taxon>Pleurotus</taxon>
    </lineage>
</organism>
<protein>
    <submittedName>
        <fullName evidence="1">Uncharacterized protein</fullName>
    </submittedName>
</protein>
<reference evidence="1 2" key="1">
    <citation type="journal article" date="2021" name="Appl. Environ. Microbiol.">
        <title>Genetic linkage and physical mapping for an oyster mushroom Pleurotus cornucopiae and QTL analysis for the trait cap color.</title>
        <authorList>
            <person name="Zhang Y."/>
            <person name="Gao W."/>
            <person name="Sonnenberg A."/>
            <person name="Chen Q."/>
            <person name="Zhang J."/>
            <person name="Huang C."/>
        </authorList>
    </citation>
    <scope>NUCLEOTIDE SEQUENCE [LARGE SCALE GENOMIC DNA]</scope>
    <source>
        <strain evidence="1">CCMSSC00406</strain>
    </source>
</reference>
<name>A0ACB7IPW9_PLECO</name>
<accession>A0ACB7IPW9</accession>
<evidence type="ECO:0000313" key="2">
    <source>
        <dbReference type="Proteomes" id="UP000824881"/>
    </source>
</evidence>
<comment type="caution">
    <text evidence="1">The sequence shown here is derived from an EMBL/GenBank/DDBJ whole genome shotgun (WGS) entry which is preliminary data.</text>
</comment>